<feature type="transmembrane region" description="Helical" evidence="9">
    <location>
        <begin position="108"/>
        <end position="129"/>
    </location>
</feature>
<keyword evidence="4" id="KW-0808">Transferase</keyword>
<evidence type="ECO:0000256" key="8">
    <source>
        <dbReference type="ARBA" id="ARBA00023012"/>
    </source>
</evidence>
<dbReference type="PANTHER" id="PTHR24421:SF10">
    <property type="entry name" value="NITRATE_NITRITE SENSOR PROTEIN NARQ"/>
    <property type="match status" value="1"/>
</dbReference>
<accession>A0A9D1UR62</accession>
<evidence type="ECO:0000256" key="4">
    <source>
        <dbReference type="ARBA" id="ARBA00022679"/>
    </source>
</evidence>
<keyword evidence="3" id="KW-0597">Phosphoprotein</keyword>
<evidence type="ECO:0000256" key="3">
    <source>
        <dbReference type="ARBA" id="ARBA00022553"/>
    </source>
</evidence>
<dbReference type="InterPro" id="IPR036890">
    <property type="entry name" value="HATPase_C_sf"/>
</dbReference>
<dbReference type="GO" id="GO:0016020">
    <property type="term" value="C:membrane"/>
    <property type="evidence" value="ECO:0007669"/>
    <property type="project" value="InterPro"/>
</dbReference>
<feature type="transmembrane region" description="Helical" evidence="9">
    <location>
        <begin position="135"/>
        <end position="155"/>
    </location>
</feature>
<dbReference type="AlphaFoldDB" id="A0A9D1UR62"/>
<dbReference type="PANTHER" id="PTHR24421">
    <property type="entry name" value="NITRATE/NITRITE SENSOR PROTEIN NARX-RELATED"/>
    <property type="match status" value="1"/>
</dbReference>
<gene>
    <name evidence="11" type="ORF">H9871_00805</name>
</gene>
<keyword evidence="8" id="KW-0902">Two-component regulatory system</keyword>
<evidence type="ECO:0000256" key="2">
    <source>
        <dbReference type="ARBA" id="ARBA00012438"/>
    </source>
</evidence>
<dbReference type="GO" id="GO:0046983">
    <property type="term" value="F:protein dimerization activity"/>
    <property type="evidence" value="ECO:0007669"/>
    <property type="project" value="InterPro"/>
</dbReference>
<comment type="caution">
    <text evidence="11">The sequence shown here is derived from an EMBL/GenBank/DDBJ whole genome shotgun (WGS) entry which is preliminary data.</text>
</comment>
<dbReference type="GO" id="GO:0005524">
    <property type="term" value="F:ATP binding"/>
    <property type="evidence" value="ECO:0007669"/>
    <property type="project" value="UniProtKB-KW"/>
</dbReference>
<keyword evidence="7" id="KW-0067">ATP-binding</keyword>
<keyword evidence="9" id="KW-0472">Membrane</keyword>
<dbReference type="CDD" id="cd16917">
    <property type="entry name" value="HATPase_UhpB-NarQ-NarX-like"/>
    <property type="match status" value="1"/>
</dbReference>
<dbReference type="InterPro" id="IPR050482">
    <property type="entry name" value="Sensor_HK_TwoCompSys"/>
</dbReference>
<organism evidence="11 12">
    <name type="scientific">Candidatus Nesterenkonia stercoripullorum</name>
    <dbReference type="NCBI Taxonomy" id="2838701"/>
    <lineage>
        <taxon>Bacteria</taxon>
        <taxon>Bacillati</taxon>
        <taxon>Actinomycetota</taxon>
        <taxon>Actinomycetes</taxon>
        <taxon>Micrococcales</taxon>
        <taxon>Micrococcaceae</taxon>
        <taxon>Nesterenkonia</taxon>
    </lineage>
</organism>
<sequence length="422" mass="44804">MTSGLRLHGQALAAVGLAVVLLVLGWEQILPTPWLSAVGVEPNAWWHLGPLAIVTAAMLRKATYPGRALSVGVFAVLLDIGVGGSIGIFLCLTDLLYGFGIRASQRHVRYLAGGLGAAVLAGALAAAGARADVGTVLNIAVFGIAVLITPLWWAAEVRRGYPLGDDRRVREHLELERHAGILRAQEHKRRVSLAQERQRLARELHDVVSSQVSAIALSSAARLSDSPETARDREVLGAIRASSVEALDDLRRMVRLLREPVHQVDPDEAGSGSAGAGEGEDVLPKTWESIIVSQQLLGLQVQVRGPAPKALSSAADAQMRRVLQEALTNARKYGDGSCSVSLVERRRSCELQVLSGAAEQQASRLVSGSERGSGVAEGGLRTMRERVEGLHGTFSAGPVEQGWEVHARVPLRRGVGGRGASG</sequence>
<evidence type="ECO:0000256" key="6">
    <source>
        <dbReference type="ARBA" id="ARBA00022777"/>
    </source>
</evidence>
<dbReference type="SUPFAM" id="SSF55874">
    <property type="entry name" value="ATPase domain of HSP90 chaperone/DNA topoisomerase II/histidine kinase"/>
    <property type="match status" value="1"/>
</dbReference>
<evidence type="ECO:0000313" key="12">
    <source>
        <dbReference type="Proteomes" id="UP000824151"/>
    </source>
</evidence>
<dbReference type="Gene3D" id="1.20.5.1930">
    <property type="match status" value="1"/>
</dbReference>
<feature type="domain" description="Signal transduction histidine kinase subgroup 3 dimerisation and phosphoacceptor" evidence="10">
    <location>
        <begin position="196"/>
        <end position="260"/>
    </location>
</feature>
<evidence type="ECO:0000256" key="1">
    <source>
        <dbReference type="ARBA" id="ARBA00000085"/>
    </source>
</evidence>
<keyword evidence="5" id="KW-0547">Nucleotide-binding</keyword>
<feature type="transmembrane region" description="Helical" evidence="9">
    <location>
        <begin position="68"/>
        <end position="96"/>
    </location>
</feature>
<keyword evidence="9" id="KW-0812">Transmembrane</keyword>
<protein>
    <recommendedName>
        <fullName evidence="2">histidine kinase</fullName>
        <ecNumber evidence="2">2.7.13.3</ecNumber>
    </recommendedName>
</protein>
<reference evidence="11" key="2">
    <citation type="submission" date="2021-04" db="EMBL/GenBank/DDBJ databases">
        <authorList>
            <person name="Gilroy R."/>
        </authorList>
    </citation>
    <scope>NUCLEOTIDE SEQUENCE</scope>
    <source>
        <strain evidence="11">ChiHejej3B27-3195</strain>
    </source>
</reference>
<comment type="catalytic activity">
    <reaction evidence="1">
        <text>ATP + protein L-histidine = ADP + protein N-phospho-L-histidine.</text>
        <dbReference type="EC" id="2.7.13.3"/>
    </reaction>
</comment>
<keyword evidence="6" id="KW-0418">Kinase</keyword>
<reference evidence="11" key="1">
    <citation type="journal article" date="2021" name="PeerJ">
        <title>Extensive microbial diversity within the chicken gut microbiome revealed by metagenomics and culture.</title>
        <authorList>
            <person name="Gilroy R."/>
            <person name="Ravi A."/>
            <person name="Getino M."/>
            <person name="Pursley I."/>
            <person name="Horton D.L."/>
            <person name="Alikhan N.F."/>
            <person name="Baker D."/>
            <person name="Gharbi K."/>
            <person name="Hall N."/>
            <person name="Watson M."/>
            <person name="Adriaenssens E.M."/>
            <person name="Foster-Nyarko E."/>
            <person name="Jarju S."/>
            <person name="Secka A."/>
            <person name="Antonio M."/>
            <person name="Oren A."/>
            <person name="Chaudhuri R.R."/>
            <person name="La Ragione R."/>
            <person name="Hildebrand F."/>
            <person name="Pallen M.J."/>
        </authorList>
    </citation>
    <scope>NUCLEOTIDE SEQUENCE</scope>
    <source>
        <strain evidence="11">ChiHejej3B27-3195</strain>
    </source>
</reference>
<proteinExistence type="predicted"/>
<dbReference type="Proteomes" id="UP000824151">
    <property type="component" value="Unassembled WGS sequence"/>
</dbReference>
<keyword evidence="9" id="KW-1133">Transmembrane helix</keyword>
<evidence type="ECO:0000256" key="7">
    <source>
        <dbReference type="ARBA" id="ARBA00022840"/>
    </source>
</evidence>
<dbReference type="InterPro" id="IPR011712">
    <property type="entry name" value="Sig_transdc_His_kin_sub3_dim/P"/>
</dbReference>
<dbReference type="Gene3D" id="3.30.565.10">
    <property type="entry name" value="Histidine kinase-like ATPase, C-terminal domain"/>
    <property type="match status" value="1"/>
</dbReference>
<evidence type="ECO:0000313" key="11">
    <source>
        <dbReference type="EMBL" id="HIW98662.1"/>
    </source>
</evidence>
<feature type="transmembrane region" description="Helical" evidence="9">
    <location>
        <begin position="7"/>
        <end position="26"/>
    </location>
</feature>
<evidence type="ECO:0000259" key="10">
    <source>
        <dbReference type="Pfam" id="PF07730"/>
    </source>
</evidence>
<dbReference type="GO" id="GO:0000155">
    <property type="term" value="F:phosphorelay sensor kinase activity"/>
    <property type="evidence" value="ECO:0007669"/>
    <property type="project" value="InterPro"/>
</dbReference>
<evidence type="ECO:0000256" key="5">
    <source>
        <dbReference type="ARBA" id="ARBA00022741"/>
    </source>
</evidence>
<name>A0A9D1UR62_9MICC</name>
<dbReference type="EC" id="2.7.13.3" evidence="2"/>
<dbReference type="EMBL" id="DXGD01000030">
    <property type="protein sequence ID" value="HIW98662.1"/>
    <property type="molecule type" value="Genomic_DNA"/>
</dbReference>
<dbReference type="Pfam" id="PF07730">
    <property type="entry name" value="HisKA_3"/>
    <property type="match status" value="1"/>
</dbReference>
<evidence type="ECO:0000256" key="9">
    <source>
        <dbReference type="SAM" id="Phobius"/>
    </source>
</evidence>